<feature type="transmembrane region" description="Helical" evidence="1">
    <location>
        <begin position="7"/>
        <end position="29"/>
    </location>
</feature>
<gene>
    <name evidence="2" type="ORF">IAD46_03685</name>
</gene>
<sequence length="60" mass="6701">MLKAIRYVVKSVLIGVTVVLVFNLVGQFFNLMLPFNLLSIALIGFFHLPGFLVLLIVLIL</sequence>
<dbReference type="Pfam" id="PF07441">
    <property type="entry name" value="BofA"/>
    <property type="match status" value="1"/>
</dbReference>
<organism evidence="2 3">
    <name type="scientific">Candidatus Pelethenecus faecipullorum</name>
    <dbReference type="NCBI Taxonomy" id="2840900"/>
    <lineage>
        <taxon>Bacteria</taxon>
        <taxon>Bacillati</taxon>
        <taxon>Mycoplasmatota</taxon>
        <taxon>Mollicutes</taxon>
        <taxon>Candidatus Pelethenecus</taxon>
    </lineage>
</organism>
<dbReference type="AlphaFoldDB" id="A0A9D1GQS1"/>
<protein>
    <submittedName>
        <fullName evidence="2">Pro-sigmaK processing inhibitor BofA family protein</fullName>
    </submittedName>
</protein>
<dbReference type="Proteomes" id="UP000886758">
    <property type="component" value="Unassembled WGS sequence"/>
</dbReference>
<feature type="transmembrane region" description="Helical" evidence="1">
    <location>
        <begin position="35"/>
        <end position="59"/>
    </location>
</feature>
<reference evidence="2" key="2">
    <citation type="journal article" date="2021" name="PeerJ">
        <title>Extensive microbial diversity within the chicken gut microbiome revealed by metagenomics and culture.</title>
        <authorList>
            <person name="Gilroy R."/>
            <person name="Ravi A."/>
            <person name="Getino M."/>
            <person name="Pursley I."/>
            <person name="Horton D.L."/>
            <person name="Alikhan N.F."/>
            <person name="Baker D."/>
            <person name="Gharbi K."/>
            <person name="Hall N."/>
            <person name="Watson M."/>
            <person name="Adriaenssens E.M."/>
            <person name="Foster-Nyarko E."/>
            <person name="Jarju S."/>
            <person name="Secka A."/>
            <person name="Antonio M."/>
            <person name="Oren A."/>
            <person name="Chaudhuri R.R."/>
            <person name="La Ragione R."/>
            <person name="Hildebrand F."/>
            <person name="Pallen M.J."/>
        </authorList>
    </citation>
    <scope>NUCLEOTIDE SEQUENCE</scope>
    <source>
        <strain evidence="2">ChiW17-6978</strain>
    </source>
</reference>
<keyword evidence="1" id="KW-0472">Membrane</keyword>
<dbReference type="EMBL" id="DVLF01000112">
    <property type="protein sequence ID" value="HIT50110.1"/>
    <property type="molecule type" value="Genomic_DNA"/>
</dbReference>
<dbReference type="InterPro" id="IPR010001">
    <property type="entry name" value="BofA"/>
</dbReference>
<evidence type="ECO:0000313" key="2">
    <source>
        <dbReference type="EMBL" id="HIT50110.1"/>
    </source>
</evidence>
<reference evidence="2" key="1">
    <citation type="submission" date="2020-10" db="EMBL/GenBank/DDBJ databases">
        <authorList>
            <person name="Gilroy R."/>
        </authorList>
    </citation>
    <scope>NUCLEOTIDE SEQUENCE</scope>
    <source>
        <strain evidence="2">ChiW17-6978</strain>
    </source>
</reference>
<proteinExistence type="predicted"/>
<keyword evidence="1" id="KW-0812">Transmembrane</keyword>
<keyword evidence="1" id="KW-1133">Transmembrane helix</keyword>
<name>A0A9D1GQS1_9MOLU</name>
<evidence type="ECO:0000256" key="1">
    <source>
        <dbReference type="SAM" id="Phobius"/>
    </source>
</evidence>
<evidence type="ECO:0000313" key="3">
    <source>
        <dbReference type="Proteomes" id="UP000886758"/>
    </source>
</evidence>
<accession>A0A9D1GQS1</accession>
<comment type="caution">
    <text evidence="2">The sequence shown here is derived from an EMBL/GenBank/DDBJ whole genome shotgun (WGS) entry which is preliminary data.</text>
</comment>